<dbReference type="EMBL" id="MWDB01000011">
    <property type="protein sequence ID" value="OQB41763.1"/>
    <property type="molecule type" value="Genomic_DNA"/>
</dbReference>
<reference evidence="2" key="1">
    <citation type="submission" date="2017-02" db="EMBL/GenBank/DDBJ databases">
        <title>Delving into the versatile metabolic prowess of the omnipresent phylum Bacteroidetes.</title>
        <authorList>
            <person name="Nobu M.K."/>
            <person name="Mei R."/>
            <person name="Narihiro T."/>
            <person name="Kuroda K."/>
            <person name="Liu W.-T."/>
        </authorList>
    </citation>
    <scope>NUCLEOTIDE SEQUENCE</scope>
    <source>
        <strain evidence="2">ADurb.Bin160</strain>
    </source>
</reference>
<comment type="caution">
    <text evidence="2">The sequence shown here is derived from an EMBL/GenBank/DDBJ whole genome shotgun (WGS) entry which is preliminary data.</text>
</comment>
<feature type="transmembrane region" description="Helical" evidence="1">
    <location>
        <begin position="60"/>
        <end position="79"/>
    </location>
</feature>
<name>A0A1V5ZNG7_9BACT</name>
<proteinExistence type="predicted"/>
<feature type="transmembrane region" description="Helical" evidence="1">
    <location>
        <begin position="21"/>
        <end position="40"/>
    </location>
</feature>
<dbReference type="AlphaFoldDB" id="A0A1V5ZNG7"/>
<dbReference type="Proteomes" id="UP000485621">
    <property type="component" value="Unassembled WGS sequence"/>
</dbReference>
<gene>
    <name evidence="2" type="ORF">BWY04_00655</name>
</gene>
<sequence length="98" mass="11087">MGISNHFFVKGISGKTLIRSLQVFLVCLTTTFLAASISLFETYPLVIAFSPYSQKAMVVHLVLLPFKEGIICFLCFRLFGVNNIFINYSLNKHCTYIL</sequence>
<protein>
    <submittedName>
        <fullName evidence="2">Uncharacterized protein</fullName>
    </submittedName>
</protein>
<accession>A0A1V5ZNG7</accession>
<keyword evidence="1" id="KW-0812">Transmembrane</keyword>
<organism evidence="2">
    <name type="scientific">candidate division CPR1 bacterium ADurb.Bin160</name>
    <dbReference type="NCBI Taxonomy" id="1852826"/>
    <lineage>
        <taxon>Bacteria</taxon>
        <taxon>candidate division CPR1</taxon>
    </lineage>
</organism>
<evidence type="ECO:0000256" key="1">
    <source>
        <dbReference type="SAM" id="Phobius"/>
    </source>
</evidence>
<keyword evidence="1" id="KW-1133">Transmembrane helix</keyword>
<keyword evidence="1" id="KW-0472">Membrane</keyword>
<evidence type="ECO:0000313" key="2">
    <source>
        <dbReference type="EMBL" id="OQB41763.1"/>
    </source>
</evidence>